<gene>
    <name evidence="1" type="ORF">Pth03_59210</name>
</gene>
<dbReference type="InterPro" id="IPR027396">
    <property type="entry name" value="DsrEFH-like"/>
</dbReference>
<comment type="caution">
    <text evidence="1">The sequence shown here is derived from an EMBL/GenBank/DDBJ whole genome shotgun (WGS) entry which is preliminary data.</text>
</comment>
<name>A0A8J3XWE7_9ACTN</name>
<dbReference type="EMBL" id="BOOR01000053">
    <property type="protein sequence ID" value="GII57532.1"/>
    <property type="molecule type" value="Genomic_DNA"/>
</dbReference>
<sequence>MIKVTAGADAPERCNQAFTVAAAALASGVPVSLWLTGESAWFALPGRAKEFSLPEAAPLEDLLDAVLAAGQVTLCTQCAARRGITVDDIIEGVRIAGAPTFVEEALGEGVQALVY</sequence>
<dbReference type="SUPFAM" id="SSF75169">
    <property type="entry name" value="DsrEFH-like"/>
    <property type="match status" value="1"/>
</dbReference>
<accession>A0A8J3XWE7</accession>
<keyword evidence="2" id="KW-1185">Reference proteome</keyword>
<reference evidence="1" key="1">
    <citation type="submission" date="2021-01" db="EMBL/GenBank/DDBJ databases">
        <title>Whole genome shotgun sequence of Planotetraspora thailandica NBRC 104271.</title>
        <authorList>
            <person name="Komaki H."/>
            <person name="Tamura T."/>
        </authorList>
    </citation>
    <scope>NUCLEOTIDE SEQUENCE</scope>
    <source>
        <strain evidence="1">NBRC 104271</strain>
    </source>
</reference>
<dbReference type="Gene3D" id="3.40.1260.10">
    <property type="entry name" value="DsrEFH-like"/>
    <property type="match status" value="1"/>
</dbReference>
<evidence type="ECO:0000313" key="1">
    <source>
        <dbReference type="EMBL" id="GII57532.1"/>
    </source>
</evidence>
<dbReference type="AlphaFoldDB" id="A0A8J3XWE7"/>
<organism evidence="1 2">
    <name type="scientific">Planotetraspora thailandica</name>
    <dbReference type="NCBI Taxonomy" id="487172"/>
    <lineage>
        <taxon>Bacteria</taxon>
        <taxon>Bacillati</taxon>
        <taxon>Actinomycetota</taxon>
        <taxon>Actinomycetes</taxon>
        <taxon>Streptosporangiales</taxon>
        <taxon>Streptosporangiaceae</taxon>
        <taxon>Planotetraspora</taxon>
    </lineage>
</organism>
<proteinExistence type="predicted"/>
<evidence type="ECO:0000313" key="2">
    <source>
        <dbReference type="Proteomes" id="UP000605992"/>
    </source>
</evidence>
<dbReference type="InterPro" id="IPR003787">
    <property type="entry name" value="Sulphur_relay_DsrE/F-like"/>
</dbReference>
<dbReference type="Proteomes" id="UP000605992">
    <property type="component" value="Unassembled WGS sequence"/>
</dbReference>
<evidence type="ECO:0008006" key="3">
    <source>
        <dbReference type="Google" id="ProtNLM"/>
    </source>
</evidence>
<dbReference type="Pfam" id="PF02635">
    <property type="entry name" value="DsrE"/>
    <property type="match status" value="1"/>
</dbReference>
<protein>
    <recommendedName>
        <fullName evidence="3">Sulfur reduction protein DsrE</fullName>
    </recommendedName>
</protein>